<dbReference type="InterPro" id="IPR035093">
    <property type="entry name" value="RelE/ParE_toxin_dom_sf"/>
</dbReference>
<evidence type="ECO:0000313" key="2">
    <source>
        <dbReference type="EMBL" id="BAL59259.1"/>
    </source>
</evidence>
<dbReference type="EMBL" id="AP011802">
    <property type="protein sequence ID" value="BAL59259.1"/>
    <property type="molecule type" value="Genomic_DNA"/>
</dbReference>
<dbReference type="PANTHER" id="PTHR38813:SF1">
    <property type="entry name" value="TOXIN RELE1-RELATED"/>
    <property type="match status" value="1"/>
</dbReference>
<accession>H5SSX3</accession>
<dbReference type="InterPro" id="IPR007712">
    <property type="entry name" value="RelE/ParE_toxin"/>
</dbReference>
<name>H5SSX3_ACEAU</name>
<sequence length="88" mass="10660">MRYRILIESRAERELKALPPEIITRIDRKLQALAGNPRPRGTQKLRGREGEGYRVRVGDYRILYQIDDAQKVVRVYRIKHRREAYRRR</sequence>
<reference evidence="2" key="2">
    <citation type="journal article" date="2012" name="PLoS ONE">
        <title>A Deeply Branching Thermophilic Bacterium with an Ancient Acetyl-CoA Pathway Dominates a Subsurface Ecosystem.</title>
        <authorList>
            <person name="Takami H."/>
            <person name="Noguchi H."/>
            <person name="Takaki Y."/>
            <person name="Uchiyama I."/>
            <person name="Toyoda A."/>
            <person name="Nishi S."/>
            <person name="Chee G.-J."/>
            <person name="Arai W."/>
            <person name="Nunoura T."/>
            <person name="Itoh T."/>
            <person name="Hattori M."/>
            <person name="Takai K."/>
        </authorList>
    </citation>
    <scope>NUCLEOTIDE SEQUENCE</scope>
</reference>
<evidence type="ECO:0000256" key="1">
    <source>
        <dbReference type="ARBA" id="ARBA00022649"/>
    </source>
</evidence>
<reference evidence="2" key="1">
    <citation type="journal article" date="2005" name="Environ. Microbiol.">
        <title>Genetic and functional properties of uncultivated thermophilic crenarchaeotes from a subsurface gold mine as revealed by analysis of genome fragments.</title>
        <authorList>
            <person name="Nunoura T."/>
            <person name="Hirayama H."/>
            <person name="Takami H."/>
            <person name="Oida H."/>
            <person name="Nishi S."/>
            <person name="Shimamura S."/>
            <person name="Suzuki Y."/>
            <person name="Inagaki F."/>
            <person name="Takai K."/>
            <person name="Nealson K.H."/>
            <person name="Horikoshi K."/>
        </authorList>
    </citation>
    <scope>NUCLEOTIDE SEQUENCE</scope>
</reference>
<proteinExistence type="predicted"/>
<protein>
    <submittedName>
        <fullName evidence="2">Plasmid stabilization system protein</fullName>
    </submittedName>
</protein>
<dbReference type="AlphaFoldDB" id="H5SSX3"/>
<gene>
    <name evidence="2" type="ORF">HGMM_OP3C414</name>
</gene>
<dbReference type="InterPro" id="IPR052747">
    <property type="entry name" value="TA_system_RelE_toxin"/>
</dbReference>
<dbReference type="PANTHER" id="PTHR38813">
    <property type="match status" value="1"/>
</dbReference>
<dbReference type="Gene3D" id="3.30.2310.20">
    <property type="entry name" value="RelE-like"/>
    <property type="match status" value="1"/>
</dbReference>
<dbReference type="Pfam" id="PF05016">
    <property type="entry name" value="ParE_toxin"/>
    <property type="match status" value="1"/>
</dbReference>
<dbReference type="SUPFAM" id="SSF143011">
    <property type="entry name" value="RelE-like"/>
    <property type="match status" value="1"/>
</dbReference>
<organism evidence="2">
    <name type="scientific">Acetithermum autotrophicum</name>
    <dbReference type="NCBI Taxonomy" id="1446466"/>
    <lineage>
        <taxon>Bacteria</taxon>
        <taxon>Candidatus Bipolaricaulota</taxon>
        <taxon>Candidatus Acetithermum</taxon>
    </lineage>
</organism>
<keyword evidence="1" id="KW-1277">Toxin-antitoxin system</keyword>